<evidence type="ECO:0000256" key="5">
    <source>
        <dbReference type="PROSITE-ProRule" id="PRU01248"/>
    </source>
</evidence>
<dbReference type="PROSITE" id="PS51898">
    <property type="entry name" value="TYR_RECOMBINASE"/>
    <property type="match status" value="1"/>
</dbReference>
<dbReference type="EMBL" id="JAROCD010000001">
    <property type="protein sequence ID" value="MDN4600007.1"/>
    <property type="molecule type" value="Genomic_DNA"/>
</dbReference>
<dbReference type="Gene3D" id="1.10.150.130">
    <property type="match status" value="1"/>
</dbReference>
<dbReference type="Pfam" id="PF14659">
    <property type="entry name" value="Phage_int_SAM_3"/>
    <property type="match status" value="1"/>
</dbReference>
<comment type="similarity">
    <text evidence="1">Belongs to the 'phage' integrase family.</text>
</comment>
<evidence type="ECO:0000313" key="8">
    <source>
        <dbReference type="EMBL" id="MDN4600007.1"/>
    </source>
</evidence>
<dbReference type="SUPFAM" id="SSF56349">
    <property type="entry name" value="DNA breaking-rejoining enzymes"/>
    <property type="match status" value="1"/>
</dbReference>
<accession>A0ABT8J4T2</accession>
<dbReference type="PANTHER" id="PTHR30349:SF41">
    <property type="entry name" value="INTEGRASE_RECOMBINASE PROTEIN MJ0367-RELATED"/>
    <property type="match status" value="1"/>
</dbReference>
<sequence length="421" mass="49681">MIFLGYVEKRGKNTWRMVVVTGYEADGVTQIRERDKITIDDPDILKSPKKTKEYLQDALRNFTNKVLASNYVKPEKLTFNDFVFKDWYNNYARDELSPATLEVYQTHLDSRLIPRFGHMQLGEIKSMHILNFLKDLEQPGARLDGKSDGLDAGTIGYIYRVLKNILSRAKEWNYIETNPMEGVKKPKDKNARAKQLMKLENPQYYEEKEAQLVVDALYKESRKWRLLILGSMFGGWRRGELIALEWPNVNFEEGTLTVNNNIPLSKNGKAIEKSPKSISSHRNVDFPEWYMKELEDYYDEWIRERKRLGTKWLGGDRQYVFHNGEGNPYYYQHPSKWWRRFCTRHEIRYIKFHGLRHSSGTLLLEDESENNFDSILKVIQERLGHSRLSTSADIYVHATKKIKKRSANKFDKFSRNPKEEN</sequence>
<reference evidence="8" key="1">
    <citation type="submission" date="2023-03" db="EMBL/GenBank/DDBJ databases">
        <title>MT1 and MT2 Draft Genomes of Novel Species.</title>
        <authorList>
            <person name="Venkateswaran K."/>
        </authorList>
    </citation>
    <scope>NUCLEOTIDE SEQUENCE</scope>
    <source>
        <strain evidence="8">F6_3S_P_1C</strain>
    </source>
</reference>
<dbReference type="InterPro" id="IPR002104">
    <property type="entry name" value="Integrase_catalytic"/>
</dbReference>
<feature type="domain" description="Core-binding (CB)" evidence="7">
    <location>
        <begin position="78"/>
        <end position="170"/>
    </location>
</feature>
<dbReference type="InterPro" id="IPR050090">
    <property type="entry name" value="Tyrosine_recombinase_XerCD"/>
</dbReference>
<dbReference type="InterPro" id="IPR013762">
    <property type="entry name" value="Integrase-like_cat_sf"/>
</dbReference>
<dbReference type="Pfam" id="PF00589">
    <property type="entry name" value="Phage_integrase"/>
    <property type="match status" value="1"/>
</dbReference>
<dbReference type="InterPro" id="IPR044068">
    <property type="entry name" value="CB"/>
</dbReference>
<dbReference type="Gene3D" id="1.10.443.10">
    <property type="entry name" value="Intergrase catalytic core"/>
    <property type="match status" value="1"/>
</dbReference>
<keyword evidence="3 5" id="KW-0238">DNA-binding</keyword>
<evidence type="ECO:0000256" key="3">
    <source>
        <dbReference type="ARBA" id="ARBA00023125"/>
    </source>
</evidence>
<dbReference type="PANTHER" id="PTHR30349">
    <property type="entry name" value="PHAGE INTEGRASE-RELATED"/>
    <property type="match status" value="1"/>
</dbReference>
<evidence type="ECO:0000256" key="2">
    <source>
        <dbReference type="ARBA" id="ARBA00022908"/>
    </source>
</evidence>
<dbReference type="InterPro" id="IPR004107">
    <property type="entry name" value="Integrase_SAM-like_N"/>
</dbReference>
<evidence type="ECO:0000256" key="4">
    <source>
        <dbReference type="ARBA" id="ARBA00023172"/>
    </source>
</evidence>
<comment type="caution">
    <text evidence="8">The sequence shown here is derived from an EMBL/GenBank/DDBJ whole genome shotgun (WGS) entry which is preliminary data.</text>
</comment>
<feature type="domain" description="Tyr recombinase" evidence="6">
    <location>
        <begin position="200"/>
        <end position="408"/>
    </location>
</feature>
<gene>
    <name evidence="8" type="ORF">P5G61_02115</name>
</gene>
<dbReference type="Proteomes" id="UP001174205">
    <property type="component" value="Unassembled WGS sequence"/>
</dbReference>
<dbReference type="RefSeq" id="WP_301243955.1">
    <property type="nucleotide sequence ID" value="NZ_JAROCD010000001.1"/>
</dbReference>
<proteinExistence type="inferred from homology"/>
<evidence type="ECO:0000256" key="1">
    <source>
        <dbReference type="ARBA" id="ARBA00008857"/>
    </source>
</evidence>
<evidence type="ECO:0000259" key="6">
    <source>
        <dbReference type="PROSITE" id="PS51898"/>
    </source>
</evidence>
<name>A0ABT8J4T2_9BACL</name>
<evidence type="ECO:0000313" key="9">
    <source>
        <dbReference type="Proteomes" id="UP001174205"/>
    </source>
</evidence>
<dbReference type="InterPro" id="IPR010998">
    <property type="entry name" value="Integrase_recombinase_N"/>
</dbReference>
<protein>
    <submittedName>
        <fullName evidence="8">Site-specific integrase</fullName>
    </submittedName>
</protein>
<keyword evidence="2" id="KW-0229">DNA integration</keyword>
<dbReference type="InterPro" id="IPR011010">
    <property type="entry name" value="DNA_brk_join_enz"/>
</dbReference>
<organism evidence="8 9">
    <name type="scientific">Paenibacillus vandeheii</name>
    <dbReference type="NCBI Taxonomy" id="3035917"/>
    <lineage>
        <taxon>Bacteria</taxon>
        <taxon>Bacillati</taxon>
        <taxon>Bacillota</taxon>
        <taxon>Bacilli</taxon>
        <taxon>Bacillales</taxon>
        <taxon>Paenibacillaceae</taxon>
        <taxon>Paenibacillus</taxon>
    </lineage>
</organism>
<keyword evidence="4" id="KW-0233">DNA recombination</keyword>
<keyword evidence="9" id="KW-1185">Reference proteome</keyword>
<evidence type="ECO:0000259" key="7">
    <source>
        <dbReference type="PROSITE" id="PS51900"/>
    </source>
</evidence>
<dbReference type="PROSITE" id="PS51900">
    <property type="entry name" value="CB"/>
    <property type="match status" value="1"/>
</dbReference>
<dbReference type="CDD" id="cd01189">
    <property type="entry name" value="INT_ICEBs1_C_like"/>
    <property type="match status" value="1"/>
</dbReference>